<comment type="caution">
    <text evidence="3">The sequence shown here is derived from an EMBL/GenBank/DDBJ whole genome shotgun (WGS) entry which is preliminary data.</text>
</comment>
<dbReference type="Pfam" id="PF24883">
    <property type="entry name" value="NPHP3_N"/>
    <property type="match status" value="1"/>
</dbReference>
<feature type="domain" description="NACHT" evidence="2">
    <location>
        <begin position="172"/>
        <end position="393"/>
    </location>
</feature>
<sequence length="636" mass="72473">MRSWESEFYRSRWFTRGWTLQELLAPRSVEFFNCTGVHLGSKSTLAEHISEITRIPRSALKGNTLSQFSREERFKWSQSRETSRPEDRAYSLLGIFDVDMPIAYDEGAGGAIRRLEEAIERRNICIRDIRLSDPRDDKKRIEEAKGGLLKDAFCWVLQTSEFKKWRSTEDSSILWIKGDPGKGKTMLLCGIIEELEKSSERTPVLSYFFCQATDRRADNATAVLRGLIYMLVHQWPSLVSHFQAKYDTAGKALFEDVNAWVALAGILRSMLEDPLLDGAYIVVDALDECSADWDKLLRFIVATSSTRANIKWIVSSRNWSDVEKAFRGAGQAVKLSLELNEDSISAAVTTYIQFKVKELAERNRYDQVERDVVQRNLECNARGTFLWVALVCQELLNADGWEAKGLSQEFPPGLEPFYRRMIEQILRSKRSKLCKEVLAIASVVRRPLSLGEMSALVPGGPSDCSKPEAWVSIVEDCGSFLTLRNEVISFVHQSAKDFLIRQARSDIFPNAISQVHYDVCTRSLSLMMRTLRRDIYGLEDPGKHIDEANPPHSFDPLAATHYSCVYWFDHLQESTTFSDKDILRNGGILDSFLRGYYLYWLEASSLSRSMTEAQVSMSKLETLLQNEVCSLLLRVG</sequence>
<proteinExistence type="predicted"/>
<accession>A0A3M7BRS7</accession>
<evidence type="ECO:0000313" key="3">
    <source>
        <dbReference type="EMBL" id="RMY42230.1"/>
    </source>
</evidence>
<dbReference type="FunFam" id="3.40.50.300:FF:001638">
    <property type="entry name" value="NACHT and WD40 domain protein"/>
    <property type="match status" value="1"/>
</dbReference>
<reference evidence="3 4" key="1">
    <citation type="journal article" date="2018" name="BMC Genomics">
        <title>Genomic evidence for intraspecific hybridization in a clonal and extremely halotolerant yeast.</title>
        <authorList>
            <person name="Gostincar C."/>
            <person name="Stajich J.E."/>
            <person name="Zupancic J."/>
            <person name="Zalar P."/>
            <person name="Gunde-Cimerman N."/>
        </authorList>
    </citation>
    <scope>NUCLEOTIDE SEQUENCE [LARGE SCALE GENOMIC DNA]</scope>
    <source>
        <strain evidence="3 4">EXF-151</strain>
    </source>
</reference>
<dbReference type="EMBL" id="QWIN01001366">
    <property type="protein sequence ID" value="RMY42230.1"/>
    <property type="molecule type" value="Genomic_DNA"/>
</dbReference>
<dbReference type="SUPFAM" id="SSF52540">
    <property type="entry name" value="P-loop containing nucleoside triphosphate hydrolases"/>
    <property type="match status" value="1"/>
</dbReference>
<evidence type="ECO:0000256" key="1">
    <source>
        <dbReference type="ARBA" id="ARBA00022737"/>
    </source>
</evidence>
<dbReference type="Gene3D" id="3.40.50.300">
    <property type="entry name" value="P-loop containing nucleotide triphosphate hydrolases"/>
    <property type="match status" value="1"/>
</dbReference>
<dbReference type="OrthoDB" id="538223at2759"/>
<dbReference type="InterPro" id="IPR056884">
    <property type="entry name" value="NPHP3-like_N"/>
</dbReference>
<dbReference type="PANTHER" id="PTHR10039:SF14">
    <property type="entry name" value="NACHT DOMAIN-CONTAINING PROTEIN"/>
    <property type="match status" value="1"/>
</dbReference>
<evidence type="ECO:0000259" key="2">
    <source>
        <dbReference type="PROSITE" id="PS50837"/>
    </source>
</evidence>
<dbReference type="PANTHER" id="PTHR10039">
    <property type="entry name" value="AMELOGENIN"/>
    <property type="match status" value="1"/>
</dbReference>
<dbReference type="Proteomes" id="UP000270230">
    <property type="component" value="Unassembled WGS sequence"/>
</dbReference>
<dbReference type="InterPro" id="IPR007111">
    <property type="entry name" value="NACHT_NTPase"/>
</dbReference>
<dbReference type="PROSITE" id="PS50837">
    <property type="entry name" value="NACHT"/>
    <property type="match status" value="1"/>
</dbReference>
<dbReference type="AlphaFoldDB" id="A0A3M7BRS7"/>
<protein>
    <recommendedName>
        <fullName evidence="2">NACHT domain-containing protein</fullName>
    </recommendedName>
</protein>
<gene>
    <name evidence="3" type="ORF">D0865_12080</name>
</gene>
<dbReference type="VEuPathDB" id="FungiDB:BTJ68_13924"/>
<dbReference type="InterPro" id="IPR027417">
    <property type="entry name" value="P-loop_NTPase"/>
</dbReference>
<keyword evidence="1" id="KW-0677">Repeat</keyword>
<organism evidence="3 4">
    <name type="scientific">Hortaea werneckii</name>
    <name type="common">Black yeast</name>
    <name type="synonym">Cladosporium werneckii</name>
    <dbReference type="NCBI Taxonomy" id="91943"/>
    <lineage>
        <taxon>Eukaryota</taxon>
        <taxon>Fungi</taxon>
        <taxon>Dikarya</taxon>
        <taxon>Ascomycota</taxon>
        <taxon>Pezizomycotina</taxon>
        <taxon>Dothideomycetes</taxon>
        <taxon>Dothideomycetidae</taxon>
        <taxon>Mycosphaerellales</taxon>
        <taxon>Teratosphaeriaceae</taxon>
        <taxon>Hortaea</taxon>
    </lineage>
</organism>
<evidence type="ECO:0000313" key="4">
    <source>
        <dbReference type="Proteomes" id="UP000270230"/>
    </source>
</evidence>
<name>A0A3M7BRS7_HORWE</name>